<evidence type="ECO:0000256" key="9">
    <source>
        <dbReference type="ARBA" id="ARBA00022840"/>
    </source>
</evidence>
<feature type="region of interest" description="Disordered" evidence="16">
    <location>
        <begin position="669"/>
        <end position="719"/>
    </location>
</feature>
<dbReference type="InterPro" id="IPR001245">
    <property type="entry name" value="Ser-Thr/Tyr_kinase_cat_dom"/>
</dbReference>
<evidence type="ECO:0000256" key="6">
    <source>
        <dbReference type="ARBA" id="ARBA00022729"/>
    </source>
</evidence>
<dbReference type="GO" id="GO:0005524">
    <property type="term" value="F:ATP binding"/>
    <property type="evidence" value="ECO:0007669"/>
    <property type="project" value="UniProtKB-UniRule"/>
</dbReference>
<dbReference type="SUPFAM" id="SSF56112">
    <property type="entry name" value="Protein kinase-like (PK-like)"/>
    <property type="match status" value="1"/>
</dbReference>
<keyword evidence="8" id="KW-0418">Kinase</keyword>
<accession>A0A371E1Y8</accession>
<dbReference type="PROSITE" id="PS50011">
    <property type="entry name" value="PROTEIN_KINASE_DOM"/>
    <property type="match status" value="1"/>
</dbReference>
<keyword evidence="20" id="KW-1185">Reference proteome</keyword>
<dbReference type="GO" id="GO:0030247">
    <property type="term" value="F:polysaccharide binding"/>
    <property type="evidence" value="ECO:0007669"/>
    <property type="project" value="InterPro"/>
</dbReference>
<evidence type="ECO:0000256" key="4">
    <source>
        <dbReference type="ARBA" id="ARBA00022679"/>
    </source>
</evidence>
<evidence type="ECO:0000256" key="12">
    <source>
        <dbReference type="ARBA" id="ARBA00023180"/>
    </source>
</evidence>
<dbReference type="AlphaFoldDB" id="A0A371E1Y8"/>
<feature type="transmembrane region" description="Helical" evidence="17">
    <location>
        <begin position="267"/>
        <end position="294"/>
    </location>
</feature>
<evidence type="ECO:0000256" key="2">
    <source>
        <dbReference type="ARBA" id="ARBA00012513"/>
    </source>
</evidence>
<proteinExistence type="predicted"/>
<feature type="transmembrane region" description="Helical" evidence="17">
    <location>
        <begin position="315"/>
        <end position="337"/>
    </location>
</feature>
<evidence type="ECO:0000256" key="8">
    <source>
        <dbReference type="ARBA" id="ARBA00022777"/>
    </source>
</evidence>
<dbReference type="PANTHER" id="PTHR46008:SF20">
    <property type="entry name" value="PROTEIN KINASE DOMAIN-CONTAINING PROTEIN"/>
    <property type="match status" value="1"/>
</dbReference>
<feature type="binding site" evidence="15">
    <location>
        <position position="422"/>
    </location>
    <ligand>
        <name>ATP</name>
        <dbReference type="ChEBI" id="CHEBI:30616"/>
    </ligand>
</feature>
<evidence type="ECO:0000256" key="15">
    <source>
        <dbReference type="PROSITE-ProRule" id="PRU10141"/>
    </source>
</evidence>
<keyword evidence="9 15" id="KW-0067">ATP-binding</keyword>
<dbReference type="InterPro" id="IPR025287">
    <property type="entry name" value="WAK_GUB"/>
</dbReference>
<dbReference type="GO" id="GO:0005886">
    <property type="term" value="C:plasma membrane"/>
    <property type="evidence" value="ECO:0007669"/>
    <property type="project" value="UniProtKB-ARBA"/>
</dbReference>
<keyword evidence="5 17" id="KW-0812">Transmembrane</keyword>
<gene>
    <name evidence="19" type="primary">LRK10L-1.2</name>
    <name evidence="19" type="ORF">CR513_61858</name>
</gene>
<dbReference type="Pfam" id="PF13947">
    <property type="entry name" value="GUB_WAK_bind"/>
    <property type="match status" value="1"/>
</dbReference>
<keyword evidence="3" id="KW-0723">Serine/threonine-protein kinase</keyword>
<sequence>MESENFHCKNQMILQISFHYKKPQLCIITAIFFLATTVLSSNPKFEACTPKSCGTGPLIKYPFWIPYEQESFCGYPHFEITCMDKNPILRTSNYDFLVKDISYSNSSFTVVDIAVYDDKCPIPLYNYSFDQTPFTYSSENWNLSFFYNCTTEPIDYPTYEVDCAKNATHNSFAVFHKEALEHKNYSLNECQFMVNAPLNKNAAVNFTSLLRMNYTEILKMGFLLNWTEPDCQYCEKSGGRCGFDGNQFLCFCKDKSYLKSCDDGNDAFGNIVIVLLLFLHQAFFSLTISLNWHNANPSLLSLLTVADSLNWRRKIAIGVVSGVVGALLVVIIGVYFIRRRRKNSHAMAYIQSRSLSTDPSSKDTERGIQSFTQSFVPGVHLFSYEELEEATNYFDSSKELGEGGFGTVYYGKLRDKRSVAVKRLYENNYRRVKQFINEIKILAQLVHPNLVTLYGCTSRHSRELLLVYEYIPNGTVADHLHGQGSKPGKLTWDIRMNIAVETASALKFLHGKDIIHRDVKTNNILLDNNFRVKVADFGLSRLFPEDVTHVSTAPQGTPGYVDPEYHECYQLTNKSDVYSFGVVLIELISSLPAVDITRHRHEINLANMAINKIHNQALHELVDRTLGFESDFKVRKMINAVAELAFQCLQSSKDMRPSMEEVVDTLKDIQSDGGKRKSQPEVMDISSTADDVVLLKDDPPPPSPDSNAVSKSTTPNASG</sequence>
<evidence type="ECO:0000256" key="14">
    <source>
        <dbReference type="ARBA" id="ARBA00048679"/>
    </source>
</evidence>
<evidence type="ECO:0000256" key="13">
    <source>
        <dbReference type="ARBA" id="ARBA00047899"/>
    </source>
</evidence>
<feature type="domain" description="Protein kinase" evidence="18">
    <location>
        <begin position="394"/>
        <end position="682"/>
    </location>
</feature>
<reference evidence="19" key="1">
    <citation type="submission" date="2018-05" db="EMBL/GenBank/DDBJ databases">
        <title>Draft genome of Mucuna pruriens seed.</title>
        <authorList>
            <person name="Nnadi N.E."/>
            <person name="Vos R."/>
            <person name="Hasami M.H."/>
            <person name="Devisetty U.K."/>
            <person name="Aguiy J.C."/>
        </authorList>
    </citation>
    <scope>NUCLEOTIDE SEQUENCE [LARGE SCALE GENOMIC DNA]</scope>
    <source>
        <strain evidence="19">JCA_2017</strain>
    </source>
</reference>
<keyword evidence="7 15" id="KW-0547">Nucleotide-binding</keyword>
<dbReference type="Proteomes" id="UP000257109">
    <property type="component" value="Unassembled WGS sequence"/>
</dbReference>
<dbReference type="InterPro" id="IPR032872">
    <property type="entry name" value="WAK_assoc_C"/>
</dbReference>
<evidence type="ECO:0000256" key="10">
    <source>
        <dbReference type="ARBA" id="ARBA00022989"/>
    </source>
</evidence>
<dbReference type="STRING" id="157652.A0A371E1Y8"/>
<keyword evidence="11 17" id="KW-0472">Membrane</keyword>
<keyword evidence="10 17" id="KW-1133">Transmembrane helix</keyword>
<dbReference type="SMART" id="SM00220">
    <property type="entry name" value="S_TKc"/>
    <property type="match status" value="1"/>
</dbReference>
<evidence type="ECO:0000256" key="11">
    <source>
        <dbReference type="ARBA" id="ARBA00023136"/>
    </source>
</evidence>
<comment type="catalytic activity">
    <reaction evidence="13">
        <text>L-threonyl-[protein] + ATP = O-phospho-L-threonyl-[protein] + ADP + H(+)</text>
        <dbReference type="Rhea" id="RHEA:46608"/>
        <dbReference type="Rhea" id="RHEA-COMP:11060"/>
        <dbReference type="Rhea" id="RHEA-COMP:11605"/>
        <dbReference type="ChEBI" id="CHEBI:15378"/>
        <dbReference type="ChEBI" id="CHEBI:30013"/>
        <dbReference type="ChEBI" id="CHEBI:30616"/>
        <dbReference type="ChEBI" id="CHEBI:61977"/>
        <dbReference type="ChEBI" id="CHEBI:456216"/>
        <dbReference type="EC" id="2.7.11.1"/>
    </reaction>
</comment>
<dbReference type="EMBL" id="QJKJ01017180">
    <property type="protein sequence ID" value="RDX59424.1"/>
    <property type="molecule type" value="Genomic_DNA"/>
</dbReference>
<dbReference type="Pfam" id="PF07714">
    <property type="entry name" value="PK_Tyr_Ser-Thr"/>
    <property type="match status" value="1"/>
</dbReference>
<comment type="caution">
    <text evidence="19">The sequence shown here is derived from an EMBL/GenBank/DDBJ whole genome shotgun (WGS) entry which is preliminary data.</text>
</comment>
<evidence type="ECO:0000313" key="19">
    <source>
        <dbReference type="EMBL" id="RDX59424.1"/>
    </source>
</evidence>
<evidence type="ECO:0000259" key="18">
    <source>
        <dbReference type="PROSITE" id="PS50011"/>
    </source>
</evidence>
<evidence type="ECO:0000256" key="16">
    <source>
        <dbReference type="SAM" id="MobiDB-lite"/>
    </source>
</evidence>
<dbReference type="InterPro" id="IPR008271">
    <property type="entry name" value="Ser/Thr_kinase_AS"/>
</dbReference>
<feature type="non-terminal residue" evidence="19">
    <location>
        <position position="1"/>
    </location>
</feature>
<keyword evidence="12" id="KW-0325">Glycoprotein</keyword>
<dbReference type="PROSITE" id="PS00107">
    <property type="entry name" value="PROTEIN_KINASE_ATP"/>
    <property type="match status" value="1"/>
</dbReference>
<dbReference type="PANTHER" id="PTHR46008">
    <property type="entry name" value="LEAF RUST 10 DISEASE-RESISTANCE LOCUS RECEPTOR-LIKE PROTEIN KINASE-LIKE 1.4"/>
    <property type="match status" value="1"/>
</dbReference>
<keyword evidence="6" id="KW-0732">Signal</keyword>
<protein>
    <recommendedName>
        <fullName evidence="2">non-specific serine/threonine protein kinase</fullName>
        <ecNumber evidence="2">2.7.11.1</ecNumber>
    </recommendedName>
</protein>
<dbReference type="PROSITE" id="PS00108">
    <property type="entry name" value="PROTEIN_KINASE_ST"/>
    <property type="match status" value="1"/>
</dbReference>
<keyword evidence="4" id="KW-0808">Transferase</keyword>
<evidence type="ECO:0000256" key="7">
    <source>
        <dbReference type="ARBA" id="ARBA00022741"/>
    </source>
</evidence>
<dbReference type="CDD" id="cd12087">
    <property type="entry name" value="TM_EGFR-like"/>
    <property type="match status" value="1"/>
</dbReference>
<feature type="compositionally biased region" description="Basic and acidic residues" evidence="16">
    <location>
        <begin position="669"/>
        <end position="679"/>
    </location>
</feature>
<dbReference type="FunFam" id="1.10.510.10:FF:000161">
    <property type="entry name" value="Wall-associated receptor kinase-like 20"/>
    <property type="match status" value="1"/>
</dbReference>
<evidence type="ECO:0000313" key="20">
    <source>
        <dbReference type="Proteomes" id="UP000257109"/>
    </source>
</evidence>
<evidence type="ECO:0000256" key="17">
    <source>
        <dbReference type="SAM" id="Phobius"/>
    </source>
</evidence>
<dbReference type="Gene3D" id="3.30.200.20">
    <property type="entry name" value="Phosphorylase Kinase, domain 1"/>
    <property type="match status" value="1"/>
</dbReference>
<feature type="compositionally biased region" description="Polar residues" evidence="16">
    <location>
        <begin position="707"/>
        <end position="719"/>
    </location>
</feature>
<dbReference type="InterPro" id="IPR000719">
    <property type="entry name" value="Prot_kinase_dom"/>
</dbReference>
<dbReference type="Gene3D" id="1.10.510.10">
    <property type="entry name" value="Transferase(Phosphotransferase) domain 1"/>
    <property type="match status" value="1"/>
</dbReference>
<evidence type="ECO:0000256" key="3">
    <source>
        <dbReference type="ARBA" id="ARBA00022527"/>
    </source>
</evidence>
<evidence type="ECO:0000256" key="1">
    <source>
        <dbReference type="ARBA" id="ARBA00004167"/>
    </source>
</evidence>
<dbReference type="Pfam" id="PF14380">
    <property type="entry name" value="WAK_assoc"/>
    <property type="match status" value="1"/>
</dbReference>
<organism evidence="19 20">
    <name type="scientific">Mucuna pruriens</name>
    <name type="common">Velvet bean</name>
    <name type="synonym">Dolichos pruriens</name>
    <dbReference type="NCBI Taxonomy" id="157652"/>
    <lineage>
        <taxon>Eukaryota</taxon>
        <taxon>Viridiplantae</taxon>
        <taxon>Streptophyta</taxon>
        <taxon>Embryophyta</taxon>
        <taxon>Tracheophyta</taxon>
        <taxon>Spermatophyta</taxon>
        <taxon>Magnoliopsida</taxon>
        <taxon>eudicotyledons</taxon>
        <taxon>Gunneridae</taxon>
        <taxon>Pentapetalae</taxon>
        <taxon>rosids</taxon>
        <taxon>fabids</taxon>
        <taxon>Fabales</taxon>
        <taxon>Fabaceae</taxon>
        <taxon>Papilionoideae</taxon>
        <taxon>50 kb inversion clade</taxon>
        <taxon>NPAAA clade</taxon>
        <taxon>indigoferoid/millettioid clade</taxon>
        <taxon>Phaseoleae</taxon>
        <taxon>Mucuna</taxon>
    </lineage>
</organism>
<dbReference type="EC" id="2.7.11.1" evidence="2"/>
<evidence type="ECO:0000256" key="5">
    <source>
        <dbReference type="ARBA" id="ARBA00022692"/>
    </source>
</evidence>
<dbReference type="GO" id="GO:0004674">
    <property type="term" value="F:protein serine/threonine kinase activity"/>
    <property type="evidence" value="ECO:0007669"/>
    <property type="project" value="UniProtKB-KW"/>
</dbReference>
<name>A0A371E1Y8_MUCPR</name>
<comment type="subcellular location">
    <subcellularLocation>
        <location evidence="1">Membrane</location>
        <topology evidence="1">Single-pass membrane protein</topology>
    </subcellularLocation>
</comment>
<comment type="catalytic activity">
    <reaction evidence="14">
        <text>L-seryl-[protein] + ATP = O-phospho-L-seryl-[protein] + ADP + H(+)</text>
        <dbReference type="Rhea" id="RHEA:17989"/>
        <dbReference type="Rhea" id="RHEA-COMP:9863"/>
        <dbReference type="Rhea" id="RHEA-COMP:11604"/>
        <dbReference type="ChEBI" id="CHEBI:15378"/>
        <dbReference type="ChEBI" id="CHEBI:29999"/>
        <dbReference type="ChEBI" id="CHEBI:30616"/>
        <dbReference type="ChEBI" id="CHEBI:83421"/>
        <dbReference type="ChEBI" id="CHEBI:456216"/>
        <dbReference type="EC" id="2.7.11.1"/>
    </reaction>
</comment>
<dbReference type="InterPro" id="IPR011009">
    <property type="entry name" value="Kinase-like_dom_sf"/>
</dbReference>
<dbReference type="InterPro" id="IPR017441">
    <property type="entry name" value="Protein_kinase_ATP_BS"/>
</dbReference>
<dbReference type="OrthoDB" id="4062651at2759"/>